<evidence type="ECO:0000256" key="1">
    <source>
        <dbReference type="ARBA" id="ARBA00004123"/>
    </source>
</evidence>
<proteinExistence type="inferred from homology"/>
<protein>
    <recommendedName>
        <fullName evidence="4 10">Mediator of RNA polymerase II transcription subunit 7</fullName>
    </recommendedName>
</protein>
<dbReference type="GO" id="GO:0003712">
    <property type="term" value="F:transcription coregulator activity"/>
    <property type="evidence" value="ECO:0007669"/>
    <property type="project" value="InterPro"/>
</dbReference>
<dbReference type="GO" id="GO:0006357">
    <property type="term" value="P:regulation of transcription by RNA polymerase II"/>
    <property type="evidence" value="ECO:0007669"/>
    <property type="project" value="InterPro"/>
</dbReference>
<dbReference type="InterPro" id="IPR044888">
    <property type="entry name" value="Mediatior_Med7_sf"/>
</dbReference>
<evidence type="ECO:0000256" key="9">
    <source>
        <dbReference type="ARBA" id="ARBA00025687"/>
    </source>
</evidence>
<evidence type="ECO:0000313" key="13">
    <source>
        <dbReference type="Proteomes" id="UP000237438"/>
    </source>
</evidence>
<keyword evidence="7 10" id="KW-0804">Transcription</keyword>
<dbReference type="InterPro" id="IPR009244">
    <property type="entry name" value="Mediatior_Med7"/>
</dbReference>
<feature type="non-terminal residue" evidence="12">
    <location>
        <position position="247"/>
    </location>
</feature>
<comment type="caution">
    <text evidence="12">The sequence shown here is derived from an EMBL/GenBank/DDBJ whole genome shotgun (WGS) entry which is preliminary data.</text>
</comment>
<feature type="region of interest" description="Disordered" evidence="11">
    <location>
        <begin position="100"/>
        <end position="119"/>
    </location>
</feature>
<dbReference type="Gene3D" id="6.10.140.200">
    <property type="match status" value="1"/>
</dbReference>
<accession>A0A2S4PK38</accession>
<dbReference type="STRING" id="225359.A0A2S4PK38"/>
<evidence type="ECO:0000256" key="2">
    <source>
        <dbReference type="ARBA" id="ARBA00009994"/>
    </source>
</evidence>
<dbReference type="EMBL" id="PEDP01002908">
    <property type="protein sequence ID" value="POS82412.1"/>
    <property type="molecule type" value="Genomic_DNA"/>
</dbReference>
<feature type="region of interest" description="Disordered" evidence="11">
    <location>
        <begin position="1"/>
        <end position="61"/>
    </location>
</feature>
<keyword evidence="8 10" id="KW-0539">Nucleus</keyword>
<dbReference type="Proteomes" id="UP000237438">
    <property type="component" value="Unassembled WGS sequence"/>
</dbReference>
<evidence type="ECO:0000256" key="10">
    <source>
        <dbReference type="RuleBase" id="RU364060"/>
    </source>
</evidence>
<evidence type="ECO:0000256" key="6">
    <source>
        <dbReference type="ARBA" id="ARBA00023159"/>
    </source>
</evidence>
<name>A0A2S4PK38_9PEZI</name>
<feature type="compositionally biased region" description="Low complexity" evidence="11">
    <location>
        <begin position="109"/>
        <end position="119"/>
    </location>
</feature>
<dbReference type="GO" id="GO:0070847">
    <property type="term" value="C:core mediator complex"/>
    <property type="evidence" value="ECO:0007669"/>
    <property type="project" value="TreeGrafter"/>
</dbReference>
<evidence type="ECO:0000256" key="8">
    <source>
        <dbReference type="ARBA" id="ARBA00023242"/>
    </source>
</evidence>
<dbReference type="PANTHER" id="PTHR21428:SF11">
    <property type="entry name" value="MEDIATOR OF RNA POLYMERASE II TRANSCRIPTION SUBUNIT 7"/>
    <property type="match status" value="1"/>
</dbReference>
<dbReference type="GO" id="GO:0016592">
    <property type="term" value="C:mediator complex"/>
    <property type="evidence" value="ECO:0007669"/>
    <property type="project" value="InterPro"/>
</dbReference>
<evidence type="ECO:0000256" key="5">
    <source>
        <dbReference type="ARBA" id="ARBA00023015"/>
    </source>
</evidence>
<comment type="similarity">
    <text evidence="2 10">Belongs to the Mediator complex subunit 7 family.</text>
</comment>
<keyword evidence="6 10" id="KW-0010">Activator</keyword>
<evidence type="ECO:0000256" key="3">
    <source>
        <dbReference type="ARBA" id="ARBA00011837"/>
    </source>
</evidence>
<comment type="function">
    <text evidence="9">Component of the Mediator complex, a coactivator involved in the regulated transcription of nearly all RNA polymerase II-dependent genes. Mediator functions as a bridge to convey information from gene-specific regulatory proteins to the basal RNA polymerase II transcription machinery. Mediator is recruited to promoters by direct interactions with regulatory proteins and serves as a scaffold for the assembly of a functional preinitiation complex with RNA polymerase II and the general transcription factors.</text>
</comment>
<comment type="subunit">
    <text evidence="3 10">Component of the Mediator complex.</text>
</comment>
<feature type="compositionally biased region" description="Polar residues" evidence="11">
    <location>
        <begin position="25"/>
        <end position="39"/>
    </location>
</feature>
<reference evidence="12 13" key="1">
    <citation type="submission" date="2017-10" db="EMBL/GenBank/DDBJ databases">
        <title>Development of genomic resources for the powdery mildew, Erysiphe pulchra.</title>
        <authorList>
            <person name="Wadl P.A."/>
            <person name="Mack B.M."/>
            <person name="Moore G."/>
            <person name="Beltz S.B."/>
        </authorList>
    </citation>
    <scope>NUCLEOTIDE SEQUENCE [LARGE SCALE GENOMIC DNA]</scope>
    <source>
        <strain evidence="12">Cflorida</strain>
    </source>
</reference>
<evidence type="ECO:0000256" key="11">
    <source>
        <dbReference type="SAM" id="MobiDB-lite"/>
    </source>
</evidence>
<dbReference type="PANTHER" id="PTHR21428">
    <property type="entry name" value="MEDIATOR OF RNA POLYMERASE II TRANSCRIPTION SUBUNIT 7"/>
    <property type="match status" value="1"/>
</dbReference>
<keyword evidence="5 10" id="KW-0805">Transcription regulation</keyword>
<dbReference type="Pfam" id="PF05983">
    <property type="entry name" value="Med7"/>
    <property type="match status" value="1"/>
</dbReference>
<dbReference type="AlphaFoldDB" id="A0A2S4PK38"/>
<comment type="subcellular location">
    <subcellularLocation>
        <location evidence="1 10">Nucleus</location>
    </subcellularLocation>
</comment>
<sequence>MEEQPQTNAIAASLPEPPPFYQHFTPPNIQRLNSLCTSQTEKKDTHECSTPPSRLPDLPPELQFLKPPEPPTELRGKFRCFGDVYYIKEELPSLQDMGVEQVYTPPSTPQSSESLSQSTQTHHDRAFILKRLAKSLLLNFLELVSIMATNSSQWTEKVQDIRTLSVNFHHLLNEYRPHQARESLILMMREQLDHRRAEISGVEECRGKVEKILENLSKIEIPEDTKPISKTETEIEADIYMALDKEF</sequence>
<gene>
    <name evidence="12" type="ORF">EPUL_006262</name>
</gene>
<feature type="compositionally biased region" description="Polar residues" evidence="11">
    <location>
        <begin position="1"/>
        <end position="10"/>
    </location>
</feature>
<organism evidence="12 13">
    <name type="scientific">Erysiphe pulchra</name>
    <dbReference type="NCBI Taxonomy" id="225359"/>
    <lineage>
        <taxon>Eukaryota</taxon>
        <taxon>Fungi</taxon>
        <taxon>Dikarya</taxon>
        <taxon>Ascomycota</taxon>
        <taxon>Pezizomycotina</taxon>
        <taxon>Leotiomycetes</taxon>
        <taxon>Erysiphales</taxon>
        <taxon>Erysiphaceae</taxon>
        <taxon>Erysiphe</taxon>
    </lineage>
</organism>
<dbReference type="OrthoDB" id="10253553at2759"/>
<keyword evidence="13" id="KW-1185">Reference proteome</keyword>
<evidence type="ECO:0000313" key="12">
    <source>
        <dbReference type="EMBL" id="POS82412.1"/>
    </source>
</evidence>
<dbReference type="InterPro" id="IPR037212">
    <property type="entry name" value="Med7/Med21-like"/>
</dbReference>
<dbReference type="SUPFAM" id="SSF140718">
    <property type="entry name" value="Mediator hinge subcomplex-like"/>
    <property type="match status" value="1"/>
</dbReference>
<evidence type="ECO:0000256" key="4">
    <source>
        <dbReference type="ARBA" id="ARBA00020631"/>
    </source>
</evidence>
<dbReference type="Gene3D" id="6.10.140.1520">
    <property type="match status" value="1"/>
</dbReference>
<evidence type="ECO:0000256" key="7">
    <source>
        <dbReference type="ARBA" id="ARBA00023163"/>
    </source>
</evidence>